<dbReference type="RefSeq" id="WP_286278828.1">
    <property type="nucleotide sequence ID" value="NZ_AP027731.1"/>
</dbReference>
<dbReference type="InterPro" id="IPR012349">
    <property type="entry name" value="Split_barrel_FMN-bd"/>
</dbReference>
<dbReference type="InterPro" id="IPR004378">
    <property type="entry name" value="F420H2_quin_Rdtase"/>
</dbReference>
<gene>
    <name evidence="1" type="ORF">GCM10025866_14400</name>
</gene>
<dbReference type="Pfam" id="PF04075">
    <property type="entry name" value="F420H2_quin_red"/>
    <property type="match status" value="1"/>
</dbReference>
<organism evidence="1 2">
    <name type="scientific">Naasia aerilata</name>
    <dbReference type="NCBI Taxonomy" id="1162966"/>
    <lineage>
        <taxon>Bacteria</taxon>
        <taxon>Bacillati</taxon>
        <taxon>Actinomycetota</taxon>
        <taxon>Actinomycetes</taxon>
        <taxon>Micrococcales</taxon>
        <taxon>Microbacteriaceae</taxon>
        <taxon>Naasia</taxon>
    </lineage>
</organism>
<evidence type="ECO:0000313" key="1">
    <source>
        <dbReference type="EMBL" id="BDZ45531.1"/>
    </source>
</evidence>
<evidence type="ECO:0000313" key="2">
    <source>
        <dbReference type="Proteomes" id="UP001321498"/>
    </source>
</evidence>
<dbReference type="NCBIfam" id="TIGR00026">
    <property type="entry name" value="hi_GC_TIGR00026"/>
    <property type="match status" value="1"/>
</dbReference>
<name>A0ABM8GBC2_9MICO</name>
<sequence length="151" mass="16775">MPRSAAQQVGPIKRTWLRIIKHTLNPIAMRTARAGWGPISLVRHVGRKSGTRYETPLILARAPGGFVAELTYGPQVAWYRNVMAAGRCEIVYKGATHRISAIEPYSTEDGLRAYGPPFDLALRLLGRHEFRFLREEPSGGPSRKDAPDVPS</sequence>
<proteinExistence type="predicted"/>
<dbReference type="Gene3D" id="2.30.110.10">
    <property type="entry name" value="Electron Transport, Fmn-binding Protein, Chain A"/>
    <property type="match status" value="1"/>
</dbReference>
<dbReference type="Proteomes" id="UP001321498">
    <property type="component" value="Chromosome"/>
</dbReference>
<reference evidence="2" key="1">
    <citation type="journal article" date="2019" name="Int. J. Syst. Evol. Microbiol.">
        <title>The Global Catalogue of Microorganisms (GCM) 10K type strain sequencing project: providing services to taxonomists for standard genome sequencing and annotation.</title>
        <authorList>
            <consortium name="The Broad Institute Genomics Platform"/>
            <consortium name="The Broad Institute Genome Sequencing Center for Infectious Disease"/>
            <person name="Wu L."/>
            <person name="Ma J."/>
        </authorList>
    </citation>
    <scope>NUCLEOTIDE SEQUENCE [LARGE SCALE GENOMIC DNA]</scope>
    <source>
        <strain evidence="2">NBRC 108725</strain>
    </source>
</reference>
<dbReference type="EMBL" id="AP027731">
    <property type="protein sequence ID" value="BDZ45531.1"/>
    <property type="molecule type" value="Genomic_DNA"/>
</dbReference>
<evidence type="ECO:0008006" key="3">
    <source>
        <dbReference type="Google" id="ProtNLM"/>
    </source>
</evidence>
<keyword evidence="2" id="KW-1185">Reference proteome</keyword>
<protein>
    <recommendedName>
        <fullName evidence="3">Nitroreductase family deazaflavin-dependent oxidoreductase</fullName>
    </recommendedName>
</protein>
<accession>A0ABM8GBC2</accession>